<proteinExistence type="predicted"/>
<dbReference type="EMBL" id="CP111013">
    <property type="protein sequence ID" value="WAQ96483.1"/>
    <property type="molecule type" value="Genomic_DNA"/>
</dbReference>
<evidence type="ECO:0000313" key="2">
    <source>
        <dbReference type="Proteomes" id="UP001164746"/>
    </source>
</evidence>
<organism evidence="1 2">
    <name type="scientific">Mya arenaria</name>
    <name type="common">Soft-shell clam</name>
    <dbReference type="NCBI Taxonomy" id="6604"/>
    <lineage>
        <taxon>Eukaryota</taxon>
        <taxon>Metazoa</taxon>
        <taxon>Spiralia</taxon>
        <taxon>Lophotrochozoa</taxon>
        <taxon>Mollusca</taxon>
        <taxon>Bivalvia</taxon>
        <taxon>Autobranchia</taxon>
        <taxon>Heteroconchia</taxon>
        <taxon>Euheterodonta</taxon>
        <taxon>Imparidentia</taxon>
        <taxon>Neoheterodontei</taxon>
        <taxon>Myida</taxon>
        <taxon>Myoidea</taxon>
        <taxon>Myidae</taxon>
        <taxon>Mya</taxon>
    </lineage>
</organism>
<reference evidence="1" key="1">
    <citation type="submission" date="2022-11" db="EMBL/GenBank/DDBJ databases">
        <title>Centuries of genome instability and evolution in soft-shell clam transmissible cancer (bioRxiv).</title>
        <authorList>
            <person name="Hart S.F.M."/>
            <person name="Yonemitsu M.A."/>
            <person name="Giersch R.M."/>
            <person name="Beal B.F."/>
            <person name="Arriagada G."/>
            <person name="Davis B.W."/>
            <person name="Ostrander E.A."/>
            <person name="Goff S.P."/>
            <person name="Metzger M.J."/>
        </authorList>
    </citation>
    <scope>NUCLEOTIDE SEQUENCE</scope>
    <source>
        <strain evidence="1">MELC-2E11</strain>
        <tissue evidence="1">Siphon/mantle</tissue>
    </source>
</reference>
<dbReference type="Proteomes" id="UP001164746">
    <property type="component" value="Chromosome 2"/>
</dbReference>
<sequence>MKNRCTSKVACPDSHVTEGQAIVNPHPSDVDFLPAVLASPPQETSINLLTPLIQSSSYQAA</sequence>
<accession>A0ABY7DGS9</accession>
<protein>
    <submittedName>
        <fullName evidence="1">Uncharacterized protein</fullName>
    </submittedName>
</protein>
<gene>
    <name evidence="1" type="ORF">MAR_029173</name>
</gene>
<keyword evidence="2" id="KW-1185">Reference proteome</keyword>
<evidence type="ECO:0000313" key="1">
    <source>
        <dbReference type="EMBL" id="WAQ96483.1"/>
    </source>
</evidence>
<name>A0ABY7DGS9_MYAAR</name>